<dbReference type="PANTHER" id="PTHR43215:SF14">
    <property type="entry name" value="RADIAL SPOKE HEAD 1 HOMOLOG"/>
    <property type="match status" value="1"/>
</dbReference>
<dbReference type="InterPro" id="IPR003409">
    <property type="entry name" value="MORN"/>
</dbReference>
<name>A0AAD1UEY1_EUPCR</name>
<evidence type="ECO:0000256" key="1">
    <source>
        <dbReference type="ARBA" id="ARBA00022737"/>
    </source>
</evidence>
<dbReference type="Pfam" id="PF02493">
    <property type="entry name" value="MORN"/>
    <property type="match status" value="8"/>
</dbReference>
<evidence type="ECO:0000313" key="4">
    <source>
        <dbReference type="Proteomes" id="UP001295684"/>
    </source>
</evidence>
<comment type="caution">
    <text evidence="3">The sequence shown here is derived from an EMBL/GenBank/DDBJ whole genome shotgun (WGS) entry which is preliminary data.</text>
</comment>
<dbReference type="AlphaFoldDB" id="A0AAD1UEY1"/>
<sequence>MGSLCCTDKEVQRSPTELSEKISEKNEDSSDWAPPEYECEDLYSEFSGSEYEDSDFGGIETKPSFARKGYVKDLFKPEVYDWAIENLKSQKVLNKLDKVGPFKVKTQDKGAKKTAIGYKVVKDDTYFGQAQGEIRCGRGVYIEDGKNLYEGFLLNNKPHGKGRLIFKNGDMYQGDFENGIYSGYGKLVTKAYFRQGYFEEGKMNGQGFEVYKTDPKDRYFGQWLNDKKHGIGELQFENGDCYNGSFKNNTFNGDGTMKFANGDVYTGHYKDGKMHGRGRYDFKSGKLYAGYFEDNMFEGEGTLSLEKGETYEGRFHKGKKHGKGYLIDRQGRRIKVKFENGKQL</sequence>
<reference evidence="3" key="1">
    <citation type="submission" date="2023-07" db="EMBL/GenBank/DDBJ databases">
        <authorList>
            <consortium name="AG Swart"/>
            <person name="Singh M."/>
            <person name="Singh A."/>
            <person name="Seah K."/>
            <person name="Emmerich C."/>
        </authorList>
    </citation>
    <scope>NUCLEOTIDE SEQUENCE</scope>
    <source>
        <strain evidence="3">DP1</strain>
    </source>
</reference>
<dbReference type="SMART" id="SM00698">
    <property type="entry name" value="MORN"/>
    <property type="match status" value="8"/>
</dbReference>
<feature type="compositionally biased region" description="Basic and acidic residues" evidence="2">
    <location>
        <begin position="7"/>
        <end position="28"/>
    </location>
</feature>
<evidence type="ECO:0000256" key="2">
    <source>
        <dbReference type="SAM" id="MobiDB-lite"/>
    </source>
</evidence>
<dbReference type="Gene3D" id="2.20.110.10">
    <property type="entry name" value="Histone H3 K4-specific methyltransferase SET7/9 N-terminal domain"/>
    <property type="match status" value="4"/>
</dbReference>
<dbReference type="Proteomes" id="UP001295684">
    <property type="component" value="Unassembled WGS sequence"/>
</dbReference>
<keyword evidence="4" id="KW-1185">Reference proteome</keyword>
<dbReference type="EMBL" id="CAMPGE010007805">
    <property type="protein sequence ID" value="CAI2366721.1"/>
    <property type="molecule type" value="Genomic_DNA"/>
</dbReference>
<dbReference type="PANTHER" id="PTHR43215">
    <property type="entry name" value="RADIAL SPOKE HEAD 1 HOMOLOG"/>
    <property type="match status" value="1"/>
</dbReference>
<protein>
    <recommendedName>
        <fullName evidence="5">Phosphatidylinositol-4-phosphate 5-kinase</fullName>
    </recommendedName>
</protein>
<feature type="region of interest" description="Disordered" evidence="2">
    <location>
        <begin position="1"/>
        <end position="34"/>
    </location>
</feature>
<proteinExistence type="predicted"/>
<evidence type="ECO:0008006" key="5">
    <source>
        <dbReference type="Google" id="ProtNLM"/>
    </source>
</evidence>
<gene>
    <name evidence="3" type="ORF">ECRASSUSDP1_LOCUS7994</name>
</gene>
<accession>A0AAD1UEY1</accession>
<evidence type="ECO:0000313" key="3">
    <source>
        <dbReference type="EMBL" id="CAI2366721.1"/>
    </source>
</evidence>
<dbReference type="SUPFAM" id="SSF82185">
    <property type="entry name" value="Histone H3 K4-specific methyltransferase SET7/9 N-terminal domain"/>
    <property type="match status" value="2"/>
</dbReference>
<organism evidence="3 4">
    <name type="scientific">Euplotes crassus</name>
    <dbReference type="NCBI Taxonomy" id="5936"/>
    <lineage>
        <taxon>Eukaryota</taxon>
        <taxon>Sar</taxon>
        <taxon>Alveolata</taxon>
        <taxon>Ciliophora</taxon>
        <taxon>Intramacronucleata</taxon>
        <taxon>Spirotrichea</taxon>
        <taxon>Hypotrichia</taxon>
        <taxon>Euplotida</taxon>
        <taxon>Euplotidae</taxon>
        <taxon>Moneuplotes</taxon>
    </lineage>
</organism>
<keyword evidence="1" id="KW-0677">Repeat</keyword>